<gene>
    <name evidence="1" type="ORF">MANES_05G061500</name>
</gene>
<dbReference type="Pfam" id="PF03242">
    <property type="entry name" value="LEA_3a"/>
    <property type="match status" value="1"/>
</dbReference>
<dbReference type="InterPro" id="IPR004926">
    <property type="entry name" value="LEA_3a"/>
</dbReference>
<dbReference type="GO" id="GO:0006950">
    <property type="term" value="P:response to stress"/>
    <property type="evidence" value="ECO:0000318"/>
    <property type="project" value="GO_Central"/>
</dbReference>
<reference evidence="1" key="1">
    <citation type="submission" date="2016-02" db="EMBL/GenBank/DDBJ databases">
        <title>WGS assembly of Manihot esculenta.</title>
        <authorList>
            <person name="Bredeson J.V."/>
            <person name="Prochnik S.E."/>
            <person name="Lyons J.B."/>
            <person name="Schmutz J."/>
            <person name="Grimwood J."/>
            <person name="Vrebalov J."/>
            <person name="Bart R.S."/>
            <person name="Amuge T."/>
            <person name="Ferguson M.E."/>
            <person name="Green R."/>
            <person name="Putnam N."/>
            <person name="Stites J."/>
            <person name="Rounsley S."/>
            <person name="Rokhsar D.S."/>
        </authorList>
    </citation>
    <scope>NUCLEOTIDE SEQUENCE [LARGE SCALE GENOMIC DNA]</scope>
    <source>
        <tissue evidence="1">Leaf</tissue>
    </source>
</reference>
<evidence type="ECO:0000313" key="1">
    <source>
        <dbReference type="EMBL" id="OAY49506.1"/>
    </source>
</evidence>
<dbReference type="PANTHER" id="PTHR33509">
    <property type="entry name" value="LATE EMBRYOGENIS ABUNDANT PROTEIN 2-RELATED"/>
    <property type="match status" value="1"/>
</dbReference>
<organism evidence="1">
    <name type="scientific">Manihot esculenta</name>
    <name type="common">Cassava</name>
    <name type="synonym">Jatropha manihot</name>
    <dbReference type="NCBI Taxonomy" id="3983"/>
    <lineage>
        <taxon>Eukaryota</taxon>
        <taxon>Viridiplantae</taxon>
        <taxon>Streptophyta</taxon>
        <taxon>Embryophyta</taxon>
        <taxon>Tracheophyta</taxon>
        <taxon>Spermatophyta</taxon>
        <taxon>Magnoliopsida</taxon>
        <taxon>eudicotyledons</taxon>
        <taxon>Gunneridae</taxon>
        <taxon>Pentapetalae</taxon>
        <taxon>rosids</taxon>
        <taxon>fabids</taxon>
        <taxon>Malpighiales</taxon>
        <taxon>Euphorbiaceae</taxon>
        <taxon>Crotonoideae</taxon>
        <taxon>Manihoteae</taxon>
        <taxon>Manihot</taxon>
    </lineage>
</organism>
<proteinExistence type="predicted"/>
<name>A0A2C9VVY1_MANES</name>
<dbReference type="EMBL" id="CM004391">
    <property type="protein sequence ID" value="OAY49506.1"/>
    <property type="molecule type" value="Genomic_DNA"/>
</dbReference>
<protein>
    <submittedName>
        <fullName evidence="1">Uncharacterized protein</fullName>
    </submittedName>
</protein>
<accession>A0A2C9VVY1</accession>
<dbReference type="AlphaFoldDB" id="A0A2C9VVY1"/>
<dbReference type="PANTHER" id="PTHR33509:SF5">
    <property type="entry name" value="PROTEIN SENESCENCE-ASSOCIATED GENE 21, MITOCHONDRIAL"/>
    <property type="match status" value="1"/>
</dbReference>
<sequence length="73" mass="8407">MARSFSNTKFLCAFIIKALNKRGFSTAATPHHKEELPREGHMVPDPRTECYRPENVVEEIDAPEVRAMQLKKH</sequence>